<dbReference type="RefSeq" id="XP_052747543.1">
    <property type="nucleotide sequence ID" value="XM_052891583.1"/>
</dbReference>
<gene>
    <name evidence="5" type="primary">LOC112058422</name>
</gene>
<dbReference type="GeneID" id="112058422"/>
<evidence type="ECO:0000313" key="5">
    <source>
        <dbReference type="RefSeq" id="XP_052747543.1"/>
    </source>
</evidence>
<feature type="chain" id="PRO_5045353183" evidence="1">
    <location>
        <begin position="21"/>
        <end position="738"/>
    </location>
</feature>
<dbReference type="InterPro" id="IPR036465">
    <property type="entry name" value="vWFA_dom_sf"/>
</dbReference>
<sequence length="738" mass="82148">MKSWISIICLCCVKAPSAYSAALPTQDERVIFRDDHPSKVTIPNDSNGMDHEPIQITEMRVHSEIALRYARTSVITHVYNADSRPQQATFRMLLPDTAFISNFTMFLNGIAYKANIKEKKEASQIYSNAVSQGISAAHISAKARDSNHFTVSVNVEGNSTAIFDLRYEDFLVRRNGLYNHAINLHPGATVPKMEIVVHIKESQKITKLFVPEVRTGNEIDATENDAQNLKAGIQYGITKHEVMVNFTPDLIEQGRLAEIYEQKLKERNSFEYHIGYDHKKENDHDDIVLGQFVIQYDVEQSNKGEILVHDLKEAEEVLSMWNMPSTKLVPPARATPENIAKAKVIVSELEVSGATNIFNALEIALNLVKQEIHHENKTALDSEIVDSNITTNSMEGETISSKQLEPIIIFLTDGNVNKGETSTARITTSITKKNSGHKRASLYTLAFGEHANRIFLRELSLRNNGFMRHIYVAADAALQLYDFYRQVSSPLLSHVQFLYPRQQIKEGSVSRSNFHAINAGSEVAVVGQIAEDVSEIDPVVLGLYGSDGGVSRKHFKSTPKVTVNRTKNEHLPLERLWAYLTIKQLLDNREDNEAEKKALDIALKYTFVTPLTSLVVTAPTEYNYMDKPPSIVPAIQPSYAHPWNDVGPAVTDLDAKTVEPLGSTVTTTTTTTTTTPAPTTVSSRNYHLEGFEWTSSLLNASADALTVRGANSEQVFLKLTTDIDTISMCRGKSHASTS</sequence>
<feature type="signal peptide" evidence="1">
    <location>
        <begin position="1"/>
        <end position="20"/>
    </location>
</feature>
<dbReference type="InterPro" id="IPR050934">
    <property type="entry name" value="ITIH"/>
</dbReference>
<dbReference type="Proteomes" id="UP001652582">
    <property type="component" value="Chromosome 4"/>
</dbReference>
<accession>A0ABM3M7U9</accession>
<dbReference type="InterPro" id="IPR013694">
    <property type="entry name" value="VIT"/>
</dbReference>
<evidence type="ECO:0000256" key="1">
    <source>
        <dbReference type="SAM" id="SignalP"/>
    </source>
</evidence>
<protein>
    <submittedName>
        <fullName evidence="5">Inter-alpha-trypsin inhibitor heavy chain H3-like</fullName>
    </submittedName>
</protein>
<dbReference type="Gene3D" id="3.40.50.410">
    <property type="entry name" value="von Willebrand factor, type A domain"/>
    <property type="match status" value="1"/>
</dbReference>
<name>A0ABM3M7U9_BICAN</name>
<feature type="domain" description="VWFA" evidence="2">
    <location>
        <begin position="337"/>
        <end position="487"/>
    </location>
</feature>
<dbReference type="Pfam" id="PF08487">
    <property type="entry name" value="VIT"/>
    <property type="match status" value="1"/>
</dbReference>
<keyword evidence="4" id="KW-1185">Reference proteome</keyword>
<dbReference type="InterPro" id="IPR002035">
    <property type="entry name" value="VWF_A"/>
</dbReference>
<dbReference type="SUPFAM" id="SSF53300">
    <property type="entry name" value="vWA-like"/>
    <property type="match status" value="1"/>
</dbReference>
<dbReference type="SMART" id="SM00609">
    <property type="entry name" value="VIT"/>
    <property type="match status" value="1"/>
</dbReference>
<dbReference type="PROSITE" id="PS50234">
    <property type="entry name" value="VWFA"/>
    <property type="match status" value="1"/>
</dbReference>
<dbReference type="PANTHER" id="PTHR10338:SF108">
    <property type="entry name" value="INTER-ALPHA-TRYPSIN INHIBITOR HEAVY CHAIN H4-LIKE PROTEIN"/>
    <property type="match status" value="1"/>
</dbReference>
<reference evidence="5" key="1">
    <citation type="submission" date="2025-08" db="UniProtKB">
        <authorList>
            <consortium name="RefSeq"/>
        </authorList>
    </citation>
    <scope>IDENTIFICATION</scope>
</reference>
<dbReference type="PROSITE" id="PS51468">
    <property type="entry name" value="VIT"/>
    <property type="match status" value="1"/>
</dbReference>
<evidence type="ECO:0000259" key="2">
    <source>
        <dbReference type="PROSITE" id="PS50234"/>
    </source>
</evidence>
<proteinExistence type="predicted"/>
<keyword evidence="1" id="KW-0732">Signal</keyword>
<dbReference type="PANTHER" id="PTHR10338">
    <property type="entry name" value="INTER-ALPHA-TRYPSIN INHIBITOR HEAVY CHAIN FAMILY MEMBER"/>
    <property type="match status" value="1"/>
</dbReference>
<organism evidence="4 5">
    <name type="scientific">Bicyclus anynana</name>
    <name type="common">Squinting bush brown butterfly</name>
    <dbReference type="NCBI Taxonomy" id="110368"/>
    <lineage>
        <taxon>Eukaryota</taxon>
        <taxon>Metazoa</taxon>
        <taxon>Ecdysozoa</taxon>
        <taxon>Arthropoda</taxon>
        <taxon>Hexapoda</taxon>
        <taxon>Insecta</taxon>
        <taxon>Pterygota</taxon>
        <taxon>Neoptera</taxon>
        <taxon>Endopterygota</taxon>
        <taxon>Lepidoptera</taxon>
        <taxon>Glossata</taxon>
        <taxon>Ditrysia</taxon>
        <taxon>Papilionoidea</taxon>
        <taxon>Nymphalidae</taxon>
        <taxon>Satyrinae</taxon>
        <taxon>Satyrini</taxon>
        <taxon>Mycalesina</taxon>
        <taxon>Bicyclus</taxon>
    </lineage>
</organism>
<evidence type="ECO:0000313" key="4">
    <source>
        <dbReference type="Proteomes" id="UP001652582"/>
    </source>
</evidence>
<feature type="domain" description="VIT" evidence="3">
    <location>
        <begin position="40"/>
        <end position="169"/>
    </location>
</feature>
<evidence type="ECO:0000259" key="3">
    <source>
        <dbReference type="PROSITE" id="PS51468"/>
    </source>
</evidence>